<keyword evidence="2" id="KW-1133">Transmembrane helix</keyword>
<evidence type="ECO:0000313" key="4">
    <source>
        <dbReference type="Proteomes" id="UP000193900"/>
    </source>
</evidence>
<dbReference type="Proteomes" id="UP000193900">
    <property type="component" value="Unassembled WGS sequence"/>
</dbReference>
<dbReference type="OrthoDB" id="7865740at2"/>
<dbReference type="AlphaFoldDB" id="A0A1Y5SGI7"/>
<dbReference type="EMBL" id="FWFZ01000006">
    <property type="protein sequence ID" value="SLN40184.1"/>
    <property type="molecule type" value="Genomic_DNA"/>
</dbReference>
<gene>
    <name evidence="3" type="ORF">ROA7023_01557</name>
</gene>
<keyword evidence="2" id="KW-0812">Transmembrane</keyword>
<keyword evidence="2" id="KW-0472">Membrane</keyword>
<feature type="region of interest" description="Disordered" evidence="1">
    <location>
        <begin position="166"/>
        <end position="269"/>
    </location>
</feature>
<feature type="compositionally biased region" description="Basic and acidic residues" evidence="1">
    <location>
        <begin position="192"/>
        <end position="208"/>
    </location>
</feature>
<feature type="transmembrane region" description="Helical" evidence="2">
    <location>
        <begin position="124"/>
        <end position="146"/>
    </location>
</feature>
<evidence type="ECO:0000256" key="1">
    <source>
        <dbReference type="SAM" id="MobiDB-lite"/>
    </source>
</evidence>
<organism evidence="3 4">
    <name type="scientific">Roseisalinus antarcticus</name>
    <dbReference type="NCBI Taxonomy" id="254357"/>
    <lineage>
        <taxon>Bacteria</taxon>
        <taxon>Pseudomonadati</taxon>
        <taxon>Pseudomonadota</taxon>
        <taxon>Alphaproteobacteria</taxon>
        <taxon>Rhodobacterales</taxon>
        <taxon>Roseobacteraceae</taxon>
        <taxon>Roseisalinus</taxon>
    </lineage>
</organism>
<feature type="transmembrane region" description="Helical" evidence="2">
    <location>
        <begin position="20"/>
        <end position="40"/>
    </location>
</feature>
<evidence type="ECO:0000256" key="2">
    <source>
        <dbReference type="SAM" id="Phobius"/>
    </source>
</evidence>
<feature type="compositionally biased region" description="Basic and acidic residues" evidence="1">
    <location>
        <begin position="260"/>
        <end position="269"/>
    </location>
</feature>
<reference evidence="3 4" key="1">
    <citation type="submission" date="2017-03" db="EMBL/GenBank/DDBJ databases">
        <authorList>
            <person name="Afonso C.L."/>
            <person name="Miller P.J."/>
            <person name="Scott M.A."/>
            <person name="Spackman E."/>
            <person name="Goraichik I."/>
            <person name="Dimitrov K.M."/>
            <person name="Suarez D.L."/>
            <person name="Swayne D.E."/>
        </authorList>
    </citation>
    <scope>NUCLEOTIDE SEQUENCE [LARGE SCALE GENOMIC DNA]</scope>
    <source>
        <strain evidence="3 4">CECT 7023</strain>
    </source>
</reference>
<feature type="transmembrane region" description="Helical" evidence="2">
    <location>
        <begin position="92"/>
        <end position="112"/>
    </location>
</feature>
<dbReference type="RefSeq" id="WP_143535474.1">
    <property type="nucleotide sequence ID" value="NZ_FWFZ01000006.1"/>
</dbReference>
<protein>
    <submittedName>
        <fullName evidence="3">Uncharacterized protein</fullName>
    </submittedName>
</protein>
<feature type="transmembrane region" description="Helical" evidence="2">
    <location>
        <begin position="52"/>
        <end position="72"/>
    </location>
</feature>
<proteinExistence type="predicted"/>
<name>A0A1Y5SGI7_9RHOB</name>
<feature type="compositionally biased region" description="Basic residues" evidence="1">
    <location>
        <begin position="247"/>
        <end position="259"/>
    </location>
</feature>
<sequence length="269" mass="29231">MAWLTDGMTRATDGERGRALAYLIVVLFGAGLTFVIVAQLENSGRRPFDPLTLYECWVILAGGIGAAGGLYLTGELMGTPGSSGWPRALRGVLILSFAGSVITGTLALPIYGTMFGPFSLFMKLASSPLLAVLWFSCLFAAHFLMVRWRQERDSIFVPIADLPRSPRAPSTSPLRKRPGTAPEKGLLDDEDAARRALETAAQEREARVTPESQAVPDPSERREPLRQAAAASPLRISKARPPAPAGRLRRIRPRRPVRSKRVEETSGQA</sequence>
<evidence type="ECO:0000313" key="3">
    <source>
        <dbReference type="EMBL" id="SLN40184.1"/>
    </source>
</evidence>
<keyword evidence="4" id="KW-1185">Reference proteome</keyword>
<accession>A0A1Y5SGI7</accession>